<name>A0A6M5YQT5_9BACT</name>
<dbReference type="KEGG" id="ftj:FTUN_2900"/>
<dbReference type="InterPro" id="IPR036746">
    <property type="entry name" value="TT1725-like_sf"/>
</dbReference>
<accession>A0A6M5YQT5</accession>
<sequence>MFRVPRPALFDMVIGSLQCRLLVRESRTLKDKRQVVRSVLDRMTAAFNVSAAEVDTHDDVKVATLGFAAVGFEHAAVRGALQKIADALRVHPVAEYLGGEIAVGSEVV</sequence>
<dbReference type="AlphaFoldDB" id="A0A6M5YQT5"/>
<evidence type="ECO:0000313" key="1">
    <source>
        <dbReference type="EMBL" id="QJW95352.1"/>
    </source>
</evidence>
<dbReference type="EMBL" id="CP053452">
    <property type="protein sequence ID" value="QJW95352.1"/>
    <property type="molecule type" value="Genomic_DNA"/>
</dbReference>
<reference evidence="2" key="1">
    <citation type="submission" date="2020-05" db="EMBL/GenBank/DDBJ databases">
        <title>Frigoriglobus tundricola gen. nov., sp. nov., a psychrotolerant cellulolytic planctomycete of the family Gemmataceae with two divergent copies of 16S rRNA gene.</title>
        <authorList>
            <person name="Kulichevskaya I.S."/>
            <person name="Ivanova A.A."/>
            <person name="Naumoff D.G."/>
            <person name="Beletsky A.V."/>
            <person name="Rijpstra W.I.C."/>
            <person name="Sinninghe Damste J.S."/>
            <person name="Mardanov A.V."/>
            <person name="Ravin N.V."/>
            <person name="Dedysh S.N."/>
        </authorList>
    </citation>
    <scope>NUCLEOTIDE SEQUENCE [LARGE SCALE GENOMIC DNA]</scope>
    <source>
        <strain evidence="2">PL17</strain>
    </source>
</reference>
<protein>
    <submittedName>
        <fullName evidence="1">YlxP-like protein</fullName>
    </submittedName>
</protein>
<proteinExistence type="predicted"/>
<gene>
    <name evidence="1" type="ORF">FTUN_2900</name>
</gene>
<dbReference type="InterPro" id="IPR007546">
    <property type="entry name" value="DUF503"/>
</dbReference>
<dbReference type="PANTHER" id="PTHR36441:SF1">
    <property type="entry name" value="DUF503 DOMAIN-CONTAINING PROTEIN"/>
    <property type="match status" value="1"/>
</dbReference>
<dbReference type="RefSeq" id="WP_171471152.1">
    <property type="nucleotide sequence ID" value="NZ_CP053452.2"/>
</dbReference>
<dbReference type="Gene3D" id="3.30.70.1120">
    <property type="entry name" value="TT1725-like"/>
    <property type="match status" value="1"/>
</dbReference>
<keyword evidence="2" id="KW-1185">Reference proteome</keyword>
<dbReference type="SUPFAM" id="SSF103007">
    <property type="entry name" value="Hypothetical protein TT1725"/>
    <property type="match status" value="1"/>
</dbReference>
<dbReference type="Pfam" id="PF04456">
    <property type="entry name" value="DUF503"/>
    <property type="match status" value="1"/>
</dbReference>
<dbReference type="Proteomes" id="UP000503447">
    <property type="component" value="Chromosome"/>
</dbReference>
<dbReference type="PANTHER" id="PTHR36441">
    <property type="entry name" value="HYPOTHETICAL CYTOSOLIC PROTEIN"/>
    <property type="match status" value="1"/>
</dbReference>
<organism evidence="1 2">
    <name type="scientific">Frigoriglobus tundricola</name>
    <dbReference type="NCBI Taxonomy" id="2774151"/>
    <lineage>
        <taxon>Bacteria</taxon>
        <taxon>Pseudomonadati</taxon>
        <taxon>Planctomycetota</taxon>
        <taxon>Planctomycetia</taxon>
        <taxon>Gemmatales</taxon>
        <taxon>Gemmataceae</taxon>
        <taxon>Frigoriglobus</taxon>
    </lineage>
</organism>
<evidence type="ECO:0000313" key="2">
    <source>
        <dbReference type="Proteomes" id="UP000503447"/>
    </source>
</evidence>